<dbReference type="Proteomes" id="UP000143308">
    <property type="component" value="Segment"/>
</dbReference>
<feature type="region of interest" description="Disordered" evidence="1">
    <location>
        <begin position="13"/>
        <end position="177"/>
    </location>
</feature>
<feature type="compositionally biased region" description="Low complexity" evidence="1">
    <location>
        <begin position="28"/>
        <end position="38"/>
    </location>
</feature>
<feature type="compositionally biased region" description="Low complexity" evidence="1">
    <location>
        <begin position="161"/>
        <end position="177"/>
    </location>
</feature>
<proteinExistence type="predicted"/>
<dbReference type="EMBL" id="EF121005">
    <property type="protein sequence ID" value="ACI47071.1"/>
    <property type="molecule type" value="Genomic_DNA"/>
</dbReference>
<evidence type="ECO:0000256" key="1">
    <source>
        <dbReference type="SAM" id="MobiDB-lite"/>
    </source>
</evidence>
<protein>
    <submittedName>
        <fullName evidence="2">Uncharacterized protein</fullName>
    </submittedName>
</protein>
<name>B6C6X7_9ADEN</name>
<evidence type="ECO:0000313" key="3">
    <source>
        <dbReference type="Proteomes" id="UP000143308"/>
    </source>
</evidence>
<sequence>MTPRLILLNCLSGSKSRGPWSSRKGGRSRMSTAASSRTPALSGRSTGTCPSATPTCLYRHCPRGRNRRCRRERVRDTASKSAPRHGRGPAQLRAHAMRGHDHQLTRGDQVPSASQARPHPPLRGQPQNPAPGPGSPRHHGQLPTARPRFRSPPPPRRDLDLAPARARQPLRPRGAPG</sequence>
<feature type="compositionally biased region" description="Polar residues" evidence="1">
    <location>
        <begin position="43"/>
        <end position="54"/>
    </location>
</feature>
<feature type="compositionally biased region" description="Pro residues" evidence="1">
    <location>
        <begin position="118"/>
        <end position="134"/>
    </location>
</feature>
<accession>B6C6X7</accession>
<feature type="compositionally biased region" description="Basic residues" evidence="1">
    <location>
        <begin position="60"/>
        <end position="72"/>
    </location>
</feature>
<evidence type="ECO:0000313" key="2">
    <source>
        <dbReference type="EMBL" id="ACI47071.1"/>
    </source>
</evidence>
<reference evidence="2 3" key="1">
    <citation type="submission" date="2006-11" db="EMBL/GenBank/DDBJ databases">
        <title>The complete nucleotide sequence and analysis of human adenovirus type 19.</title>
        <authorList>
            <person name="Robinson C.M."/>
            <person name="Shariati F."/>
            <person name="Gillaspy A.F."/>
            <person name="Dyer D.W."/>
            <person name="Chodosh J."/>
        </authorList>
    </citation>
    <scope>NUCLEOTIDE SEQUENCE [LARGE SCALE GENOMIC DNA]</scope>
    <source>
        <strain evidence="2">Human/USA/C/1993/64[P22H19F37]</strain>
    </source>
</reference>
<organism evidence="2 3">
    <name type="scientific">Human adenovirus 64</name>
    <dbReference type="NCBI Taxonomy" id="1145295"/>
    <lineage>
        <taxon>Viruses</taxon>
        <taxon>Varidnaviria</taxon>
        <taxon>Bamfordvirae</taxon>
        <taxon>Preplasmiviricota</taxon>
        <taxon>Polisuviricotina</taxon>
        <taxon>Pharingeaviricetes</taxon>
        <taxon>Rowavirales</taxon>
        <taxon>Adenoviridae</taxon>
        <taxon>Mastadenovirus</taxon>
        <taxon>Mastadenovirus dominans</taxon>
        <taxon>Human mastadenovirus D</taxon>
    </lineage>
</organism>